<dbReference type="GO" id="GO:0033781">
    <property type="term" value="F:cholesterol 24-hydroxylase activity"/>
    <property type="evidence" value="ECO:0007669"/>
    <property type="project" value="InterPro"/>
</dbReference>
<evidence type="ECO:0000256" key="1">
    <source>
        <dbReference type="PIRSR" id="PIRSR602401-1"/>
    </source>
</evidence>
<dbReference type="PRINTS" id="PR00463">
    <property type="entry name" value="EP450I"/>
</dbReference>
<gene>
    <name evidence="2" type="ORF">APUTEX25_004994</name>
</gene>
<dbReference type="Pfam" id="PF00067">
    <property type="entry name" value="p450"/>
    <property type="match status" value="2"/>
</dbReference>
<name>A0A3M7L5T7_AUXPR</name>
<comment type="caution">
    <text evidence="2">The sequence shown here is derived from an EMBL/GenBank/DDBJ whole genome shotgun (WGS) entry which is preliminary data.</text>
</comment>
<feature type="non-terminal residue" evidence="2">
    <location>
        <position position="1"/>
    </location>
</feature>
<dbReference type="Gene3D" id="1.10.630.10">
    <property type="entry name" value="Cytochrome P450"/>
    <property type="match status" value="2"/>
</dbReference>
<organism evidence="2 3">
    <name type="scientific">Auxenochlorella protothecoides</name>
    <name type="common">Green microalga</name>
    <name type="synonym">Chlorella protothecoides</name>
    <dbReference type="NCBI Taxonomy" id="3075"/>
    <lineage>
        <taxon>Eukaryota</taxon>
        <taxon>Viridiplantae</taxon>
        <taxon>Chlorophyta</taxon>
        <taxon>core chlorophytes</taxon>
        <taxon>Trebouxiophyceae</taxon>
        <taxon>Chlorellales</taxon>
        <taxon>Chlorellaceae</taxon>
        <taxon>Auxenochlorella</taxon>
    </lineage>
</organism>
<dbReference type="AlphaFoldDB" id="A0A3M7L5T7"/>
<keyword evidence="1" id="KW-0408">Iron</keyword>
<keyword evidence="1" id="KW-0479">Metal-binding</keyword>
<dbReference type="InterPro" id="IPR039983">
    <property type="entry name" value="CYP46A1"/>
</dbReference>
<sequence>YGIRSVSQAALSVAYALLASTCTLLLLRWLEADRWARVWWATRAIPSAPGNLPLFGHALTLARGCSWGQMYDWVSAAMPVVRFRVGTRTGVIVADPAAFKRIVQTRQRIYAKDTDFSYREFLPILGTGLVTSNGDHWQRQRLLMAPAFRIDMLDTILPIAARAVERLATKLRKHKGTGQPVDMEEEFRLLTLQVIGEAILSLPPEECDRVFPPLYLSVMEESNKRVLQPWRLLWPPLVRRYDANIRALNAYLGGRVHHLYKDPLAWKPARFMPGGEYEQFDEDIRPYMFMPFIQGPRNCLGQFFALLEARVILGALCREFNFRPVHPEHQGVTHPTVIPVGPVNGMRMYVD</sequence>
<dbReference type="InterPro" id="IPR001128">
    <property type="entry name" value="Cyt_P450"/>
</dbReference>
<proteinExistence type="predicted"/>
<comment type="cofactor">
    <cofactor evidence="1">
        <name>heme</name>
        <dbReference type="ChEBI" id="CHEBI:30413"/>
    </cofactor>
</comment>
<evidence type="ECO:0008006" key="4">
    <source>
        <dbReference type="Google" id="ProtNLM"/>
    </source>
</evidence>
<feature type="binding site" description="axial binding residue" evidence="1">
    <location>
        <position position="299"/>
    </location>
    <ligand>
        <name>heme</name>
        <dbReference type="ChEBI" id="CHEBI:30413"/>
    </ligand>
    <ligandPart>
        <name>Fe</name>
        <dbReference type="ChEBI" id="CHEBI:18248"/>
    </ligandPart>
</feature>
<dbReference type="GO" id="GO:0006707">
    <property type="term" value="P:cholesterol catabolic process"/>
    <property type="evidence" value="ECO:0007669"/>
    <property type="project" value="InterPro"/>
</dbReference>
<keyword evidence="1" id="KW-0349">Heme</keyword>
<protein>
    <recommendedName>
        <fullName evidence="4">Cytochrome P450</fullName>
    </recommendedName>
</protein>
<dbReference type="PANTHER" id="PTHR24293">
    <property type="entry name" value="CYTOCHROME P450 FAMILY 46 SUBFAMILY A"/>
    <property type="match status" value="1"/>
</dbReference>
<dbReference type="EMBL" id="QOKY01000133">
    <property type="protein sequence ID" value="RMZ56932.1"/>
    <property type="molecule type" value="Genomic_DNA"/>
</dbReference>
<dbReference type="SUPFAM" id="SSF48264">
    <property type="entry name" value="Cytochrome P450"/>
    <property type="match status" value="1"/>
</dbReference>
<accession>A0A3M7L5T7</accession>
<reference evidence="3" key="1">
    <citation type="journal article" date="2018" name="Algal Res.">
        <title>Characterization of plant carbon substrate utilization by Auxenochlorella protothecoides.</title>
        <authorList>
            <person name="Vogler B.W."/>
            <person name="Starkenburg S.R."/>
            <person name="Sudasinghe N."/>
            <person name="Schambach J.Y."/>
            <person name="Rollin J.A."/>
            <person name="Pattathil S."/>
            <person name="Barry A.N."/>
        </authorList>
    </citation>
    <scope>NUCLEOTIDE SEQUENCE [LARGE SCALE GENOMIC DNA]</scope>
    <source>
        <strain evidence="3">UTEX 25</strain>
    </source>
</reference>
<dbReference type="InterPro" id="IPR036396">
    <property type="entry name" value="Cyt_P450_sf"/>
</dbReference>
<dbReference type="Proteomes" id="UP000279271">
    <property type="component" value="Unassembled WGS sequence"/>
</dbReference>
<dbReference type="GO" id="GO:0005506">
    <property type="term" value="F:iron ion binding"/>
    <property type="evidence" value="ECO:0007669"/>
    <property type="project" value="InterPro"/>
</dbReference>
<dbReference type="GO" id="GO:0020037">
    <property type="term" value="F:heme binding"/>
    <property type="evidence" value="ECO:0007669"/>
    <property type="project" value="InterPro"/>
</dbReference>
<dbReference type="InterPro" id="IPR002401">
    <property type="entry name" value="Cyt_P450_E_grp-I"/>
</dbReference>
<evidence type="ECO:0000313" key="3">
    <source>
        <dbReference type="Proteomes" id="UP000279271"/>
    </source>
</evidence>
<evidence type="ECO:0000313" key="2">
    <source>
        <dbReference type="EMBL" id="RMZ56932.1"/>
    </source>
</evidence>
<dbReference type="PANTHER" id="PTHR24293:SF0">
    <property type="entry name" value="CYP46A1 PROTEIN-RELATED"/>
    <property type="match status" value="1"/>
</dbReference>